<comment type="caution">
    <text evidence="4">The sequence shown here is derived from an EMBL/GenBank/DDBJ whole genome shotgun (WGS) entry which is preliminary data.</text>
</comment>
<evidence type="ECO:0000256" key="2">
    <source>
        <dbReference type="SAM" id="MobiDB-lite"/>
    </source>
</evidence>
<dbReference type="Pfam" id="PF12937">
    <property type="entry name" value="F-box-like"/>
    <property type="match status" value="1"/>
</dbReference>
<sequence>MLHRCVQGHGERRNAGAARGSQRKPCRSARRDSLKTAGDAHEEGHAVAAVLQCPALLAVLFSFLEPADLCTVALVCDAWSLAVRTPALWSRISLARAGLPASFHDFLQHRQAGVRSLELVAPEAAPGAAAPPALAAMVEASLCVCLSTLCPGLEAVALAGCYATDTVVAALLMRRPFAVRRLRLRQAGASGVVHTQLLSNVRLAGLEELDLTVPATLRLPAHASRLTGLRRLALTGEQVEFDAGVALPALEALALRARGANRGVWSALPRFTGLRSFAFAAPASMDTEAGEAALQAVRGCPLVSTLQLEVADGSAMTINLNRLLGSYKVEVLKLSWRCPWECWPAIPALRELHLVGRGPSGQFDFTTLDLESALACRGLEAIAIHSDNIFLRTRAGEAERYRGLFAGLRSLELRCKFLMVDPELLADIQAAQAASAGANASAAGVIGLTGATAPVFMQPPL</sequence>
<dbReference type="EMBL" id="JALJOU010000040">
    <property type="protein sequence ID" value="KAK9832596.1"/>
    <property type="molecule type" value="Genomic_DNA"/>
</dbReference>
<dbReference type="SUPFAM" id="SSF81383">
    <property type="entry name" value="F-box domain"/>
    <property type="match status" value="1"/>
</dbReference>
<evidence type="ECO:0000313" key="4">
    <source>
        <dbReference type="EMBL" id="KAK9832596.1"/>
    </source>
</evidence>
<reference evidence="4 5" key="1">
    <citation type="journal article" date="2024" name="Nat. Commun.">
        <title>Phylogenomics reveals the evolutionary origins of lichenization in chlorophyte algae.</title>
        <authorList>
            <person name="Puginier C."/>
            <person name="Libourel C."/>
            <person name="Otte J."/>
            <person name="Skaloud P."/>
            <person name="Haon M."/>
            <person name="Grisel S."/>
            <person name="Petersen M."/>
            <person name="Berrin J.G."/>
            <person name="Delaux P.M."/>
            <person name="Dal Grande F."/>
            <person name="Keller J."/>
        </authorList>
    </citation>
    <scope>NUCLEOTIDE SEQUENCE [LARGE SCALE GENOMIC DNA]</scope>
    <source>
        <strain evidence="4 5">SAG 245.80</strain>
    </source>
</reference>
<dbReference type="InterPro" id="IPR036047">
    <property type="entry name" value="F-box-like_dom_sf"/>
</dbReference>
<protein>
    <recommendedName>
        <fullName evidence="3">F-box domain-containing protein</fullName>
    </recommendedName>
</protein>
<keyword evidence="5" id="KW-1185">Reference proteome</keyword>
<proteinExistence type="predicted"/>
<accession>A0AAW1RGB3</accession>
<dbReference type="SUPFAM" id="SSF52047">
    <property type="entry name" value="RNI-like"/>
    <property type="match status" value="1"/>
</dbReference>
<evidence type="ECO:0000256" key="1">
    <source>
        <dbReference type="ARBA" id="ARBA00004430"/>
    </source>
</evidence>
<name>A0AAW1RGB3_9CHLO</name>
<feature type="compositionally biased region" description="Basic and acidic residues" evidence="2">
    <location>
        <begin position="29"/>
        <end position="38"/>
    </location>
</feature>
<dbReference type="InterPro" id="IPR032675">
    <property type="entry name" value="LRR_dom_sf"/>
</dbReference>
<dbReference type="AlphaFoldDB" id="A0AAW1RGB3"/>
<evidence type="ECO:0000313" key="5">
    <source>
        <dbReference type="Proteomes" id="UP001445335"/>
    </source>
</evidence>
<gene>
    <name evidence="4" type="ORF">WJX81_002238</name>
</gene>
<comment type="subcellular location">
    <subcellularLocation>
        <location evidence="1">Cytoplasm</location>
        <location evidence="1">Cytoskeleton</location>
        <location evidence="1">Cilium axoneme</location>
    </subcellularLocation>
</comment>
<dbReference type="Gene3D" id="3.80.10.10">
    <property type="entry name" value="Ribonuclease Inhibitor"/>
    <property type="match status" value="1"/>
</dbReference>
<dbReference type="GO" id="GO:0005930">
    <property type="term" value="C:axoneme"/>
    <property type="evidence" value="ECO:0007669"/>
    <property type="project" value="UniProtKB-SubCell"/>
</dbReference>
<organism evidence="4 5">
    <name type="scientific">Elliptochloris bilobata</name>
    <dbReference type="NCBI Taxonomy" id="381761"/>
    <lineage>
        <taxon>Eukaryota</taxon>
        <taxon>Viridiplantae</taxon>
        <taxon>Chlorophyta</taxon>
        <taxon>core chlorophytes</taxon>
        <taxon>Trebouxiophyceae</taxon>
        <taxon>Trebouxiophyceae incertae sedis</taxon>
        <taxon>Elliptochloris clade</taxon>
        <taxon>Elliptochloris</taxon>
    </lineage>
</organism>
<evidence type="ECO:0000259" key="3">
    <source>
        <dbReference type="Pfam" id="PF12937"/>
    </source>
</evidence>
<dbReference type="InterPro" id="IPR001810">
    <property type="entry name" value="F-box_dom"/>
</dbReference>
<feature type="region of interest" description="Disordered" evidence="2">
    <location>
        <begin position="1"/>
        <end position="38"/>
    </location>
</feature>
<feature type="domain" description="F-box" evidence="3">
    <location>
        <begin position="60"/>
        <end position="94"/>
    </location>
</feature>
<dbReference type="Proteomes" id="UP001445335">
    <property type="component" value="Unassembled WGS sequence"/>
</dbReference>